<dbReference type="EMBL" id="JAPHNI010000053">
    <property type="protein sequence ID" value="KAJ8117418.1"/>
    <property type="molecule type" value="Genomic_DNA"/>
</dbReference>
<comment type="caution">
    <text evidence="1">The sequence shown here is derived from an EMBL/GenBank/DDBJ whole genome shotgun (WGS) entry which is preliminary data.</text>
</comment>
<accession>A0ACC2IQM7</accession>
<dbReference type="Proteomes" id="UP001153331">
    <property type="component" value="Unassembled WGS sequence"/>
</dbReference>
<name>A0ACC2IQM7_9PLEO</name>
<keyword evidence="2" id="KW-1185">Reference proteome</keyword>
<evidence type="ECO:0000313" key="1">
    <source>
        <dbReference type="EMBL" id="KAJ8117418.1"/>
    </source>
</evidence>
<protein>
    <submittedName>
        <fullName evidence="1">Uncharacterized protein</fullName>
    </submittedName>
</protein>
<sequence>MSSAEVLPKYIMGLNRLIAAQPLHPSVGDDSLPGPVDETKADAITQDYERRTSNPTKPHLESMTPGVKKVERFSHVLYHSGRSGRILLYVLAASIGLTMFGYALDQGITSQFTVIAASSLGNHAEISAVSTAASIIRAISKPFIGKLSDITSRPTCYVIVLVFYVIGFVVAATCADIAAYVVGISFTAFGKSGLDLLGDIIVADLTPLEWRAFWSGLLSSPFIITVFINGFIADAMIPDHWRWGLGMFAIMMPVLLIPAIWTLYGVQRRADKLGTISFGEAGMTRREGVKVHTGRDYVNLAMRGAVDIDLVGLILLGFGFALVLLSFNLAKKAEGGWNNPSMIAMLVVGFVILGLFAAFEVLIAPKPIMTRRIFHNRAFICALIVDVSGQMGSSTRATYFSSYVYIIKNWSNYAWNTYLNTNTLVLCLFGPLGGLIHRYSHRYKTLMVLGAILKLIGNAVLMTTDVRSTQNTGALVVSQLLLGCGAFTVIGARVGSQASVPHEDLSSAIAIIALWSTLASSVGSTIAGSIWQDKMLDNMRQELPDVPEKTLQTIFGSIKKLRTEYGWNDPVRQGAIRAYTRVNGTLFLVAVVLNIIPVIFSLLMPGKSPAPAVAFCTNIIADYYLGKQQNAVTNTGVDGQMVEIKERKSRADKTGFWEKIRGLYRKET</sequence>
<reference evidence="1" key="1">
    <citation type="submission" date="2022-11" db="EMBL/GenBank/DDBJ databases">
        <title>Genome Sequence of Boeremia exigua.</title>
        <authorList>
            <person name="Buettner E."/>
        </authorList>
    </citation>
    <scope>NUCLEOTIDE SEQUENCE</scope>
    <source>
        <strain evidence="1">CU02</strain>
    </source>
</reference>
<gene>
    <name evidence="1" type="ORF">OPT61_g1372</name>
</gene>
<organism evidence="1 2">
    <name type="scientific">Boeremia exigua</name>
    <dbReference type="NCBI Taxonomy" id="749465"/>
    <lineage>
        <taxon>Eukaryota</taxon>
        <taxon>Fungi</taxon>
        <taxon>Dikarya</taxon>
        <taxon>Ascomycota</taxon>
        <taxon>Pezizomycotina</taxon>
        <taxon>Dothideomycetes</taxon>
        <taxon>Pleosporomycetidae</taxon>
        <taxon>Pleosporales</taxon>
        <taxon>Pleosporineae</taxon>
        <taxon>Didymellaceae</taxon>
        <taxon>Boeremia</taxon>
    </lineage>
</organism>
<proteinExistence type="predicted"/>
<evidence type="ECO:0000313" key="2">
    <source>
        <dbReference type="Proteomes" id="UP001153331"/>
    </source>
</evidence>